<accession>A0AAJ7LAL5</accession>
<protein>
    <submittedName>
        <fullName evidence="3">Comitin isoform X1</fullName>
    </submittedName>
</protein>
<dbReference type="Proteomes" id="UP000694890">
    <property type="component" value="Linkage group LG6"/>
</dbReference>
<dbReference type="GeneID" id="108873284"/>
<organism evidence="2 3">
    <name type="scientific">Lates calcarifer</name>
    <name type="common">Barramundi</name>
    <name type="synonym">Holocentrus calcarifer</name>
    <dbReference type="NCBI Taxonomy" id="8187"/>
    <lineage>
        <taxon>Eukaryota</taxon>
        <taxon>Metazoa</taxon>
        <taxon>Chordata</taxon>
        <taxon>Craniata</taxon>
        <taxon>Vertebrata</taxon>
        <taxon>Euteleostomi</taxon>
        <taxon>Actinopterygii</taxon>
        <taxon>Neopterygii</taxon>
        <taxon>Teleostei</taxon>
        <taxon>Neoteleostei</taxon>
        <taxon>Acanthomorphata</taxon>
        <taxon>Carangaria</taxon>
        <taxon>Carangaria incertae sedis</taxon>
        <taxon>Centropomidae</taxon>
        <taxon>Lates</taxon>
    </lineage>
</organism>
<proteinExistence type="predicted"/>
<feature type="domain" description="Bulb-type lectin" evidence="1">
    <location>
        <begin position="50"/>
        <end position="160"/>
    </location>
</feature>
<dbReference type="InterPro" id="IPR036426">
    <property type="entry name" value="Bulb-type_lectin_dom_sf"/>
</dbReference>
<evidence type="ECO:0000313" key="2">
    <source>
        <dbReference type="Proteomes" id="UP000694890"/>
    </source>
</evidence>
<evidence type="ECO:0000313" key="3">
    <source>
        <dbReference type="RefSeq" id="XP_018516975.1"/>
    </source>
</evidence>
<dbReference type="KEGG" id="lcf:108873284"/>
<dbReference type="InterPro" id="IPR001480">
    <property type="entry name" value="Bulb-type_lectin_dom"/>
</dbReference>
<dbReference type="Gene3D" id="2.90.10.30">
    <property type="match status" value="1"/>
</dbReference>
<evidence type="ECO:0000259" key="1">
    <source>
        <dbReference type="PROSITE" id="PS50927"/>
    </source>
</evidence>
<reference evidence="3" key="1">
    <citation type="submission" date="2025-08" db="UniProtKB">
        <authorList>
            <consortium name="RefSeq"/>
        </authorList>
    </citation>
    <scope>IDENTIFICATION</scope>
    <source>
        <tissue evidence="3">Brain</tissue>
    </source>
</reference>
<dbReference type="RefSeq" id="XP_018516975.1">
    <property type="nucleotide sequence ID" value="XM_018661459.1"/>
</dbReference>
<dbReference type="AlphaFoldDB" id="A0AAJ7LAL5"/>
<name>A0AAJ7LAL5_LATCA</name>
<dbReference type="SUPFAM" id="SSF51110">
    <property type="entry name" value="alpha-D-mannose-specific plant lectins"/>
    <property type="match status" value="1"/>
</dbReference>
<dbReference type="PROSITE" id="PS50927">
    <property type="entry name" value="BULB_LECTIN"/>
    <property type="match status" value="1"/>
</dbReference>
<sequence length="160" mass="18592">MQNLQEFLHRCVGIFTQQTYKADWFESRTSTACSPVSDRRSCYSCRTMNRNSISTDEELRQGDYLLSENGNYKAIFQHDGNFVIYTWRPTWASDTCGKNPFRILLQQDTNLVMYTKEDHPVWASGTFSNQHTTRMRLTLTNEGQLVLDNNGKKIWSAGEK</sequence>
<gene>
    <name evidence="3" type="primary">LOC108873284</name>
</gene>
<dbReference type="SMART" id="SM00108">
    <property type="entry name" value="B_lectin"/>
    <property type="match status" value="1"/>
</dbReference>